<evidence type="ECO:0000256" key="3">
    <source>
        <dbReference type="ARBA" id="ARBA00022475"/>
    </source>
</evidence>
<keyword evidence="12" id="KW-1185">Reference proteome</keyword>
<dbReference type="OrthoDB" id="9814206at2"/>
<evidence type="ECO:0000256" key="2">
    <source>
        <dbReference type="ARBA" id="ARBA00008017"/>
    </source>
</evidence>
<evidence type="ECO:0000259" key="10">
    <source>
        <dbReference type="Pfam" id="PF21082"/>
    </source>
</evidence>
<comment type="similarity">
    <text evidence="2 7">Belongs to the MscS (TC 1.A.23) family.</text>
</comment>
<dbReference type="Gene3D" id="3.30.70.100">
    <property type="match status" value="1"/>
</dbReference>
<evidence type="ECO:0000256" key="5">
    <source>
        <dbReference type="ARBA" id="ARBA00022989"/>
    </source>
</evidence>
<name>A0A8B2P3V4_9HYPH</name>
<dbReference type="EMBL" id="QHHQ01000001">
    <property type="protein sequence ID" value="RAI03249.1"/>
    <property type="molecule type" value="Genomic_DNA"/>
</dbReference>
<keyword evidence="4 7" id="KW-0812">Transmembrane</keyword>
<feature type="transmembrane region" description="Helical" evidence="7">
    <location>
        <begin position="179"/>
        <end position="200"/>
    </location>
</feature>
<dbReference type="AlphaFoldDB" id="A0A8B2P3V4"/>
<feature type="chain" id="PRO_5032888622" description="Small-conductance mechanosensitive channel" evidence="8">
    <location>
        <begin position="20"/>
        <end position="442"/>
    </location>
</feature>
<dbReference type="Pfam" id="PF00924">
    <property type="entry name" value="MS_channel_2nd"/>
    <property type="match status" value="1"/>
</dbReference>
<sequence length="442" mass="47350">MRFMALAFAVVLFIVPAAAQENAPPAAEAAAPAGDAAPETQLPAAITNPDIPDSELKLRLVPLTKQELAEAAAAWLGIVKSKTEAVSEAMIAVAAADGSPTDAQRERVTTLTAERKALFDNYADVIRAWELKGGDPDAVAEYKAYQSAIFIDEVRTSDFKTLLNRALEWLTSADGGVELGLDIIIIVIAIAALLVVAQMVRRTAGRAIGRVPNLSKLLQAFLLVVVYWATIAIGLMVVLSALGVDISPLFAVVGGASFILAFALQDTLGNLAAGLMIMINRPFDEGDYVDIGGTAGTVQKMNIVSTTVTTPDNQIILVPNGKVWGNIITNVTGSTTRRVDFVFGISYSDSVEKAQALLETIVAEHPLILSEPAPVVRVNALNESSVDFIVRPWTRGEDYWTVYWDITRAVKERFDEAGISIPFPQRDIHVHQASASNSLAAE</sequence>
<evidence type="ECO:0000256" key="7">
    <source>
        <dbReference type="RuleBase" id="RU369025"/>
    </source>
</evidence>
<keyword evidence="8" id="KW-0732">Signal</keyword>
<dbReference type="GO" id="GO:0008381">
    <property type="term" value="F:mechanosensitive monoatomic ion channel activity"/>
    <property type="evidence" value="ECO:0007669"/>
    <property type="project" value="InterPro"/>
</dbReference>
<evidence type="ECO:0000256" key="8">
    <source>
        <dbReference type="SAM" id="SignalP"/>
    </source>
</evidence>
<reference evidence="11 12" key="1">
    <citation type="submission" date="2018-05" db="EMBL/GenBank/DDBJ databases">
        <title>Acuticoccus sediminis sp. nov., isolated from deep-sea sediment of Indian Ocean.</title>
        <authorList>
            <person name="Liu X."/>
            <person name="Lai Q."/>
            <person name="Du Y."/>
            <person name="Sun F."/>
            <person name="Zhang X."/>
            <person name="Wang S."/>
            <person name="Shao Z."/>
        </authorList>
    </citation>
    <scope>NUCLEOTIDE SEQUENCE [LARGE SCALE GENOMIC DNA]</scope>
    <source>
        <strain evidence="11 12">PTG4-2</strain>
    </source>
</reference>
<dbReference type="SUPFAM" id="SSF50182">
    <property type="entry name" value="Sm-like ribonucleoproteins"/>
    <property type="match status" value="1"/>
</dbReference>
<dbReference type="Pfam" id="PF21082">
    <property type="entry name" value="MS_channel_3rd"/>
    <property type="match status" value="1"/>
</dbReference>
<dbReference type="Proteomes" id="UP000249590">
    <property type="component" value="Unassembled WGS sequence"/>
</dbReference>
<evidence type="ECO:0000313" key="11">
    <source>
        <dbReference type="EMBL" id="RAI03249.1"/>
    </source>
</evidence>
<evidence type="ECO:0000313" key="12">
    <source>
        <dbReference type="Proteomes" id="UP000249590"/>
    </source>
</evidence>
<dbReference type="PANTHER" id="PTHR30221">
    <property type="entry name" value="SMALL-CONDUCTANCE MECHANOSENSITIVE CHANNEL"/>
    <property type="match status" value="1"/>
</dbReference>
<feature type="transmembrane region" description="Helical" evidence="7">
    <location>
        <begin position="249"/>
        <end position="273"/>
    </location>
</feature>
<feature type="domain" description="Mechanosensitive ion channel MscS" evidence="9">
    <location>
        <begin position="266"/>
        <end position="332"/>
    </location>
</feature>
<accession>A0A8B2P3V4</accession>
<dbReference type="InterPro" id="IPR023408">
    <property type="entry name" value="MscS_beta-dom_sf"/>
</dbReference>
<dbReference type="InterPro" id="IPR006685">
    <property type="entry name" value="MscS_channel_2nd"/>
</dbReference>
<dbReference type="InterPro" id="IPR010920">
    <property type="entry name" value="LSM_dom_sf"/>
</dbReference>
<evidence type="ECO:0000259" key="9">
    <source>
        <dbReference type="Pfam" id="PF00924"/>
    </source>
</evidence>
<dbReference type="InterPro" id="IPR011066">
    <property type="entry name" value="MscS_channel_C_sf"/>
</dbReference>
<dbReference type="Gene3D" id="2.30.30.60">
    <property type="match status" value="1"/>
</dbReference>
<dbReference type="SUPFAM" id="SSF82861">
    <property type="entry name" value="Mechanosensitive channel protein MscS (YggB), transmembrane region"/>
    <property type="match status" value="1"/>
</dbReference>
<organism evidence="11 12">
    <name type="scientific">Acuticoccus sediminis</name>
    <dbReference type="NCBI Taxonomy" id="2184697"/>
    <lineage>
        <taxon>Bacteria</taxon>
        <taxon>Pseudomonadati</taxon>
        <taxon>Pseudomonadota</taxon>
        <taxon>Alphaproteobacteria</taxon>
        <taxon>Hyphomicrobiales</taxon>
        <taxon>Amorphaceae</taxon>
        <taxon>Acuticoccus</taxon>
    </lineage>
</organism>
<comment type="caution">
    <text evidence="7">Lacks conserved residue(s) required for the propagation of feature annotation.</text>
</comment>
<dbReference type="InterPro" id="IPR011014">
    <property type="entry name" value="MscS_channel_TM-2"/>
</dbReference>
<evidence type="ECO:0000256" key="4">
    <source>
        <dbReference type="ARBA" id="ARBA00022692"/>
    </source>
</evidence>
<keyword evidence="6 7" id="KW-0472">Membrane</keyword>
<keyword evidence="3" id="KW-1003">Cell membrane</keyword>
<dbReference type="Gene3D" id="1.10.287.1260">
    <property type="match status" value="1"/>
</dbReference>
<proteinExistence type="inferred from homology"/>
<comment type="subcellular location">
    <subcellularLocation>
        <location evidence="7">Cell inner membrane</location>
        <topology evidence="7">Multi-pass membrane protein</topology>
    </subcellularLocation>
    <subcellularLocation>
        <location evidence="1">Cell membrane</location>
        <topology evidence="1">Multi-pass membrane protein</topology>
    </subcellularLocation>
</comment>
<dbReference type="InterPro" id="IPR049278">
    <property type="entry name" value="MS_channel_C"/>
</dbReference>
<gene>
    <name evidence="11" type="ORF">DLJ53_01635</name>
</gene>
<feature type="signal peptide" evidence="8">
    <location>
        <begin position="1"/>
        <end position="19"/>
    </location>
</feature>
<comment type="caution">
    <text evidence="11">The sequence shown here is derived from an EMBL/GenBank/DDBJ whole genome shotgun (WGS) entry which is preliminary data.</text>
</comment>
<protein>
    <recommendedName>
        <fullName evidence="7">Small-conductance mechanosensitive channel</fullName>
    </recommendedName>
</protein>
<keyword evidence="7" id="KW-0406">Ion transport</keyword>
<dbReference type="InterPro" id="IPR045275">
    <property type="entry name" value="MscS_archaea/bacteria_type"/>
</dbReference>
<feature type="transmembrane region" description="Helical" evidence="7">
    <location>
        <begin position="220"/>
        <end position="243"/>
    </location>
</feature>
<evidence type="ECO:0000256" key="6">
    <source>
        <dbReference type="ARBA" id="ARBA00023136"/>
    </source>
</evidence>
<dbReference type="PANTHER" id="PTHR30221:SF1">
    <property type="entry name" value="SMALL-CONDUCTANCE MECHANOSENSITIVE CHANNEL"/>
    <property type="match status" value="1"/>
</dbReference>
<comment type="function">
    <text evidence="7">Mechanosensitive channel that participates in the regulation of osmotic pressure changes within the cell, opening in response to stretch forces in the membrane lipid bilayer, without the need for other proteins. Contributes to normal resistance to hypoosmotic shock. Forms an ion channel of 1.0 nanosiemens conductance with a slight preference for anions.</text>
</comment>
<keyword evidence="7" id="KW-0997">Cell inner membrane</keyword>
<dbReference type="SUPFAM" id="SSF82689">
    <property type="entry name" value="Mechanosensitive channel protein MscS (YggB), C-terminal domain"/>
    <property type="match status" value="1"/>
</dbReference>
<keyword evidence="7" id="KW-0407">Ion channel</keyword>
<keyword evidence="5 7" id="KW-1133">Transmembrane helix</keyword>
<dbReference type="RefSeq" id="WP_111341756.1">
    <property type="nucleotide sequence ID" value="NZ_QHHQ01000001.1"/>
</dbReference>
<dbReference type="GO" id="GO:0005886">
    <property type="term" value="C:plasma membrane"/>
    <property type="evidence" value="ECO:0007669"/>
    <property type="project" value="UniProtKB-SubCell"/>
</dbReference>
<comment type="subunit">
    <text evidence="7">Homoheptamer.</text>
</comment>
<keyword evidence="7" id="KW-0813">Transport</keyword>
<evidence type="ECO:0000256" key="1">
    <source>
        <dbReference type="ARBA" id="ARBA00004651"/>
    </source>
</evidence>
<feature type="domain" description="Mechanosensitive ion channel MscS C-terminal" evidence="10">
    <location>
        <begin position="339"/>
        <end position="421"/>
    </location>
</feature>